<comment type="caution">
    <text evidence="1">The sequence shown here is derived from an EMBL/GenBank/DDBJ whole genome shotgun (WGS) entry which is preliminary data.</text>
</comment>
<name>A0ABD1CL94_CULPP</name>
<feature type="non-terminal residue" evidence="1">
    <location>
        <position position="1"/>
    </location>
</feature>
<sequence>ERRRRKRPRGSSRHWWGRIDVDTFQRFGVENLGTCDQHLQRLSVEVCAATSGSNRDAPFETAPPLQVPVALLRGLPGEAPEAPPRLAGRRRVRLEAVERK</sequence>
<accession>A0ABD1CL94</accession>
<reference evidence="1 2" key="1">
    <citation type="submission" date="2024-05" db="EMBL/GenBank/DDBJ databases">
        <title>Culex pipiens pipiens assembly and annotation.</title>
        <authorList>
            <person name="Alout H."/>
            <person name="Durand T."/>
        </authorList>
    </citation>
    <scope>NUCLEOTIDE SEQUENCE [LARGE SCALE GENOMIC DNA]</scope>
    <source>
        <strain evidence="1">HA-2024</strain>
        <tissue evidence="1">Whole body</tissue>
    </source>
</reference>
<keyword evidence="2" id="KW-1185">Reference proteome</keyword>
<protein>
    <submittedName>
        <fullName evidence="1">Uncharacterized protein</fullName>
    </submittedName>
</protein>
<evidence type="ECO:0000313" key="1">
    <source>
        <dbReference type="EMBL" id="KAL1376719.1"/>
    </source>
</evidence>
<feature type="non-terminal residue" evidence="1">
    <location>
        <position position="100"/>
    </location>
</feature>
<proteinExistence type="predicted"/>
<evidence type="ECO:0000313" key="2">
    <source>
        <dbReference type="Proteomes" id="UP001562425"/>
    </source>
</evidence>
<gene>
    <name evidence="1" type="ORF">pipiens_000626</name>
</gene>
<organism evidence="1 2">
    <name type="scientific">Culex pipiens pipiens</name>
    <name type="common">Northern house mosquito</name>
    <dbReference type="NCBI Taxonomy" id="38569"/>
    <lineage>
        <taxon>Eukaryota</taxon>
        <taxon>Metazoa</taxon>
        <taxon>Ecdysozoa</taxon>
        <taxon>Arthropoda</taxon>
        <taxon>Hexapoda</taxon>
        <taxon>Insecta</taxon>
        <taxon>Pterygota</taxon>
        <taxon>Neoptera</taxon>
        <taxon>Endopterygota</taxon>
        <taxon>Diptera</taxon>
        <taxon>Nematocera</taxon>
        <taxon>Culicoidea</taxon>
        <taxon>Culicidae</taxon>
        <taxon>Culicinae</taxon>
        <taxon>Culicini</taxon>
        <taxon>Culex</taxon>
        <taxon>Culex</taxon>
    </lineage>
</organism>
<dbReference type="EMBL" id="JBEHCU010011444">
    <property type="protein sequence ID" value="KAL1376719.1"/>
    <property type="molecule type" value="Genomic_DNA"/>
</dbReference>
<dbReference type="Proteomes" id="UP001562425">
    <property type="component" value="Unassembled WGS sequence"/>
</dbReference>
<dbReference type="AlphaFoldDB" id="A0ABD1CL94"/>